<keyword evidence="2" id="KW-1185">Reference proteome</keyword>
<dbReference type="RefSeq" id="WP_207296111.1">
    <property type="nucleotide sequence ID" value="NZ_CP071448.1"/>
</dbReference>
<proteinExistence type="predicted"/>
<dbReference type="InterPro" id="IPR020503">
    <property type="entry name" value="Uncharacterised_Rv2561"/>
</dbReference>
<dbReference type="Pfam" id="PF10851">
    <property type="entry name" value="DUF2652"/>
    <property type="match status" value="1"/>
</dbReference>
<reference evidence="1 2" key="1">
    <citation type="submission" date="2021-03" db="EMBL/GenBank/DDBJ databases">
        <title>Flavobacterium kribbensis sp. nov, an endophytic bacteria, isolated from soybean.</title>
        <authorList>
            <person name="Lee J."/>
            <person name="Seo J."/>
        </authorList>
    </citation>
    <scope>NUCLEOTIDE SEQUENCE [LARGE SCALE GENOMIC DNA]</scope>
    <source>
        <strain evidence="1 2">BB8</strain>
    </source>
</reference>
<dbReference type="Proteomes" id="UP000663440">
    <property type="component" value="Chromosome"/>
</dbReference>
<evidence type="ECO:0000313" key="1">
    <source>
        <dbReference type="EMBL" id="QSW88912.1"/>
    </source>
</evidence>
<gene>
    <name evidence="1" type="ORF">J0383_22065</name>
</gene>
<name>A0ABX7QD79_9FLAO</name>
<protein>
    <submittedName>
        <fullName evidence="1">DUF2652 domain-containing protein</fullName>
    </submittedName>
</protein>
<sequence length="201" mass="22790">MSLATTPQEILRRYHNEASAVKAEHGLILIPDVSGFTNFVSSICIEAGRYIMRELLTTIIESNILGLKVSEVEGDAVLFYKFCCPPNADLIINQYEVMLRNFREKVHTIESLIGRNMNLSLKLIAHYGLFSEYTVGGFSKLYGNTVVQSHCLLKNTIQSNTYLLLTEDLLNFAGAQKNRKSDSNYIYIDYKKEILPKIQVN</sequence>
<accession>A0ABX7QD79</accession>
<organism evidence="1 2">
    <name type="scientific">Flavobacterium endoglycinae</name>
    <dbReference type="NCBI Taxonomy" id="2816357"/>
    <lineage>
        <taxon>Bacteria</taxon>
        <taxon>Pseudomonadati</taxon>
        <taxon>Bacteroidota</taxon>
        <taxon>Flavobacteriia</taxon>
        <taxon>Flavobacteriales</taxon>
        <taxon>Flavobacteriaceae</taxon>
        <taxon>Flavobacterium</taxon>
    </lineage>
</organism>
<dbReference type="EMBL" id="CP071448">
    <property type="protein sequence ID" value="QSW88912.1"/>
    <property type="molecule type" value="Genomic_DNA"/>
</dbReference>
<evidence type="ECO:0000313" key="2">
    <source>
        <dbReference type="Proteomes" id="UP000663440"/>
    </source>
</evidence>